<organism evidence="1 2">
    <name type="scientific">Candidatus Ruthenibacterium merdavium</name>
    <dbReference type="NCBI Taxonomy" id="2838752"/>
    <lineage>
        <taxon>Bacteria</taxon>
        <taxon>Bacillati</taxon>
        <taxon>Bacillota</taxon>
        <taxon>Clostridia</taxon>
        <taxon>Eubacteriales</taxon>
        <taxon>Oscillospiraceae</taxon>
        <taxon>Ruthenibacterium</taxon>
    </lineage>
</organism>
<evidence type="ECO:0000313" key="1">
    <source>
        <dbReference type="EMBL" id="HJC71614.1"/>
    </source>
</evidence>
<reference evidence="1" key="2">
    <citation type="submission" date="2021-04" db="EMBL/GenBank/DDBJ databases">
        <authorList>
            <person name="Gilroy R."/>
        </authorList>
    </citation>
    <scope>NUCLEOTIDE SEQUENCE</scope>
    <source>
        <strain evidence="1">5933</strain>
    </source>
</reference>
<accession>A0A9D2Q440</accession>
<dbReference type="AlphaFoldDB" id="A0A9D2Q440"/>
<dbReference type="Proteomes" id="UP000823918">
    <property type="component" value="Unassembled WGS sequence"/>
</dbReference>
<comment type="caution">
    <text evidence="1">The sequence shown here is derived from an EMBL/GenBank/DDBJ whole genome shotgun (WGS) entry which is preliminary data.</text>
</comment>
<protein>
    <submittedName>
        <fullName evidence="1">Uncharacterized protein</fullName>
    </submittedName>
</protein>
<reference evidence="1" key="1">
    <citation type="journal article" date="2021" name="PeerJ">
        <title>Extensive microbial diversity within the chicken gut microbiome revealed by metagenomics and culture.</title>
        <authorList>
            <person name="Gilroy R."/>
            <person name="Ravi A."/>
            <person name="Getino M."/>
            <person name="Pursley I."/>
            <person name="Horton D.L."/>
            <person name="Alikhan N.F."/>
            <person name="Baker D."/>
            <person name="Gharbi K."/>
            <person name="Hall N."/>
            <person name="Watson M."/>
            <person name="Adriaenssens E.M."/>
            <person name="Foster-Nyarko E."/>
            <person name="Jarju S."/>
            <person name="Secka A."/>
            <person name="Antonio M."/>
            <person name="Oren A."/>
            <person name="Chaudhuri R.R."/>
            <person name="La Ragione R."/>
            <person name="Hildebrand F."/>
            <person name="Pallen M.J."/>
        </authorList>
    </citation>
    <scope>NUCLEOTIDE SEQUENCE</scope>
    <source>
        <strain evidence="1">5933</strain>
    </source>
</reference>
<proteinExistence type="predicted"/>
<dbReference type="EMBL" id="DWWA01000014">
    <property type="protein sequence ID" value="HJC71614.1"/>
    <property type="molecule type" value="Genomic_DNA"/>
</dbReference>
<gene>
    <name evidence="1" type="ORF">H9698_02310</name>
</gene>
<sequence>MHGPKRKALARSGAVALRATGVGVSVQAPIWAGLRARLGLLQVCNCRPVADGAEVNGVQGRI</sequence>
<evidence type="ECO:0000313" key="2">
    <source>
        <dbReference type="Proteomes" id="UP000823918"/>
    </source>
</evidence>
<name>A0A9D2Q440_9FIRM</name>